<evidence type="ECO:0008006" key="6">
    <source>
        <dbReference type="Google" id="ProtNLM"/>
    </source>
</evidence>
<dbReference type="PANTHER" id="PTHR15696:SF0">
    <property type="entry name" value="TELOMERASE-BINDING PROTEIN EST1A"/>
    <property type="match status" value="1"/>
</dbReference>
<evidence type="ECO:0000259" key="3">
    <source>
        <dbReference type="Pfam" id="PF13638"/>
    </source>
</evidence>
<evidence type="ECO:0000313" key="5">
    <source>
        <dbReference type="Proteomes" id="UP000271241"/>
    </source>
</evidence>
<dbReference type="InterPro" id="IPR018834">
    <property type="entry name" value="DNA/RNA-bd_Est1-type"/>
</dbReference>
<dbReference type="SUPFAM" id="SSF88723">
    <property type="entry name" value="PIN domain-like"/>
    <property type="match status" value="1"/>
</dbReference>
<organism evidence="4 5">
    <name type="scientific">Thamnocephalis sphaerospora</name>
    <dbReference type="NCBI Taxonomy" id="78915"/>
    <lineage>
        <taxon>Eukaryota</taxon>
        <taxon>Fungi</taxon>
        <taxon>Fungi incertae sedis</taxon>
        <taxon>Zoopagomycota</taxon>
        <taxon>Zoopagomycotina</taxon>
        <taxon>Zoopagomycetes</taxon>
        <taxon>Zoopagales</taxon>
        <taxon>Sigmoideomycetaceae</taxon>
        <taxon>Thamnocephalis</taxon>
    </lineage>
</organism>
<feature type="region of interest" description="Disordered" evidence="1">
    <location>
        <begin position="478"/>
        <end position="497"/>
    </location>
</feature>
<protein>
    <recommendedName>
        <fullName evidence="6">PIN domain-containing protein</fullName>
    </recommendedName>
</protein>
<reference evidence="5" key="1">
    <citation type="journal article" date="2018" name="Nat. Microbiol.">
        <title>Leveraging single-cell genomics to expand the fungal tree of life.</title>
        <authorList>
            <person name="Ahrendt S.R."/>
            <person name="Quandt C.A."/>
            <person name="Ciobanu D."/>
            <person name="Clum A."/>
            <person name="Salamov A."/>
            <person name="Andreopoulos B."/>
            <person name="Cheng J.F."/>
            <person name="Woyke T."/>
            <person name="Pelin A."/>
            <person name="Henrissat B."/>
            <person name="Reynolds N.K."/>
            <person name="Benny G.L."/>
            <person name="Smith M.E."/>
            <person name="James T.Y."/>
            <person name="Grigoriev I.V."/>
        </authorList>
    </citation>
    <scope>NUCLEOTIDE SEQUENCE [LARGE SCALE GENOMIC DNA]</scope>
    <source>
        <strain evidence="5">RSA 1356</strain>
    </source>
</reference>
<feature type="compositionally biased region" description="Acidic residues" evidence="1">
    <location>
        <begin position="584"/>
        <end position="604"/>
    </location>
</feature>
<dbReference type="GO" id="GO:0005697">
    <property type="term" value="C:telomerase holoenzyme complex"/>
    <property type="evidence" value="ECO:0007669"/>
    <property type="project" value="TreeGrafter"/>
</dbReference>
<dbReference type="EMBL" id="KZ992427">
    <property type="protein sequence ID" value="RKP11102.1"/>
    <property type="molecule type" value="Genomic_DNA"/>
</dbReference>
<feature type="region of interest" description="Disordered" evidence="1">
    <location>
        <begin position="772"/>
        <end position="792"/>
    </location>
</feature>
<sequence>MEALPNAQARMWKFGTYLLIDSLRRAMKHPLANATATSNDVTTDAAVSGPADTLRRLLNEHISVSEEFYNSLAITLQRSPKQSAAMAVGEVNAERHDHVHIGVYSCVTALGDLARYRGMFGLASGGEVDTLRRYWMKKARAWYRLAVRLMPENGKAFNQLAILSSGHELEAFYFYSRSLTAKKPFNSAQESLLSLIEANRVWYQSTKTESIAQEVSEFVYLERSLVRLYGILFGETGLSAFDDLLQCTIPGHLCALLAKDTSRHPQSAFWFLFRIAVLNVSMVGLHCVPRSDTEQELQLQQSSAVVGAAQLVFRTAAALWGLQQQQKLRQPVSNGVLVYTLVLLEWLAAADMCGAQSAKPLDATAGSTEISPETSVAWKGAIIREASAGFWKHLVGYLNETWHQLAAANESMHDMLSAQLPLAAAEVIPEDFELQGLPWMDNVLSSATLAAHDITRNRDAEDAVELIDADYGHWAEPFGDYNGGDGNSEPSSGALDDENGISADALLLRRKKRLVQLGYLLAQNVDGLDADIDCYEFHVAAPLPLPDETEDLVKVHHEAASLMAPAQPAGGDLQTNVSPSGEVANDENGEEEDTESSETEDEQISELKARKQELETLLQASRRERDGIHGSRAGDGVRRANAATKAGTVSSNSVAQVKTLLIDTNMFIRDLPMVQRVVDSARWSIVLPLAVVRELDGLQRSPPPLGTAAHDAIAYLEALFAPDKRPSHVRVQTARGNYLPDIQYRSESFDDLDDNVWDNVEDATAVTWQARTAADDASSPMPPVDGGDYAEKRVDRRLRKTLDDVILSVCERHTASGCCLITSDANLRIKAHAHGVPVMSGRDVKHMLRAT</sequence>
<feature type="domain" description="DNA/RNA-binding" evidence="2">
    <location>
        <begin position="139"/>
        <end position="350"/>
    </location>
</feature>
<dbReference type="PANTHER" id="PTHR15696">
    <property type="entry name" value="SMG-7 SUPPRESSOR WITH MORPHOLOGICAL EFFECT ON GENITALIA PROTEIN 7"/>
    <property type="match status" value="1"/>
</dbReference>
<feature type="region of interest" description="Disordered" evidence="1">
    <location>
        <begin position="564"/>
        <end position="605"/>
    </location>
</feature>
<dbReference type="GO" id="GO:0070034">
    <property type="term" value="F:telomerase RNA binding"/>
    <property type="evidence" value="ECO:0007669"/>
    <property type="project" value="TreeGrafter"/>
</dbReference>
<dbReference type="OrthoDB" id="2017974at2759"/>
<dbReference type="Pfam" id="PF10373">
    <property type="entry name" value="EST1_DNA_bind"/>
    <property type="match status" value="1"/>
</dbReference>
<dbReference type="GO" id="GO:0042162">
    <property type="term" value="F:telomeric DNA binding"/>
    <property type="evidence" value="ECO:0007669"/>
    <property type="project" value="TreeGrafter"/>
</dbReference>
<name>A0A4P9XYC3_9FUNG</name>
<evidence type="ECO:0000259" key="2">
    <source>
        <dbReference type="Pfam" id="PF10373"/>
    </source>
</evidence>
<gene>
    <name evidence="4" type="ORF">THASP1DRAFT_27136</name>
</gene>
<proteinExistence type="predicted"/>
<dbReference type="InterPro" id="IPR045153">
    <property type="entry name" value="Est1/Ebs1-like"/>
</dbReference>
<dbReference type="InterPro" id="IPR011990">
    <property type="entry name" value="TPR-like_helical_dom_sf"/>
</dbReference>
<dbReference type="SUPFAM" id="SSF48452">
    <property type="entry name" value="TPR-like"/>
    <property type="match status" value="1"/>
</dbReference>
<dbReference type="GO" id="GO:0000184">
    <property type="term" value="P:nuclear-transcribed mRNA catabolic process, nonsense-mediated decay"/>
    <property type="evidence" value="ECO:0007669"/>
    <property type="project" value="TreeGrafter"/>
</dbReference>
<dbReference type="AlphaFoldDB" id="A0A4P9XYC3"/>
<evidence type="ECO:0000256" key="1">
    <source>
        <dbReference type="SAM" id="MobiDB-lite"/>
    </source>
</evidence>
<accession>A0A4P9XYC3</accession>
<dbReference type="Pfam" id="PF13638">
    <property type="entry name" value="PIN_4"/>
    <property type="match status" value="1"/>
</dbReference>
<dbReference type="InterPro" id="IPR029060">
    <property type="entry name" value="PIN-like_dom_sf"/>
</dbReference>
<dbReference type="InterPro" id="IPR002716">
    <property type="entry name" value="PIN_dom"/>
</dbReference>
<evidence type="ECO:0000313" key="4">
    <source>
        <dbReference type="EMBL" id="RKP11102.1"/>
    </source>
</evidence>
<dbReference type="CDD" id="cd09880">
    <property type="entry name" value="PIN_Smg5-6-like"/>
    <property type="match status" value="1"/>
</dbReference>
<dbReference type="Proteomes" id="UP000271241">
    <property type="component" value="Unassembled WGS sequence"/>
</dbReference>
<feature type="domain" description="PIN" evidence="3">
    <location>
        <begin position="661"/>
        <end position="840"/>
    </location>
</feature>
<dbReference type="Gene3D" id="1.25.40.10">
    <property type="entry name" value="Tetratricopeptide repeat domain"/>
    <property type="match status" value="1"/>
</dbReference>
<dbReference type="STRING" id="78915.A0A4P9XYC3"/>
<dbReference type="Gene3D" id="3.40.50.1010">
    <property type="entry name" value="5'-nuclease"/>
    <property type="match status" value="1"/>
</dbReference>
<keyword evidence="5" id="KW-1185">Reference proteome</keyword>
<dbReference type="GO" id="GO:0004540">
    <property type="term" value="F:RNA nuclease activity"/>
    <property type="evidence" value="ECO:0007669"/>
    <property type="project" value="UniProtKB-ARBA"/>
</dbReference>